<organism evidence="7 8">
    <name type="scientific">Fusarium oxysporum NRRL 32931</name>
    <dbReference type="NCBI Taxonomy" id="660029"/>
    <lineage>
        <taxon>Eukaryota</taxon>
        <taxon>Fungi</taxon>
        <taxon>Dikarya</taxon>
        <taxon>Ascomycota</taxon>
        <taxon>Pezizomycotina</taxon>
        <taxon>Sordariomycetes</taxon>
        <taxon>Hypocreomycetidae</taxon>
        <taxon>Hypocreales</taxon>
        <taxon>Nectriaceae</taxon>
        <taxon>Fusarium</taxon>
        <taxon>Fusarium oxysporum species complex</taxon>
    </lineage>
</organism>
<gene>
    <name evidence="7" type="ORF">FOYG_03815</name>
</gene>
<dbReference type="PANTHER" id="PTHR43303:SF4">
    <property type="entry name" value="NADPH DEHYDROGENASE C23G7.10C-RELATED"/>
    <property type="match status" value="1"/>
</dbReference>
<dbReference type="CDD" id="cd02932">
    <property type="entry name" value="OYE_YqiM_FMN"/>
    <property type="match status" value="1"/>
</dbReference>
<dbReference type="HOGENOM" id="CLU_012153_2_1_1"/>
<keyword evidence="3" id="KW-0288">FMN</keyword>
<dbReference type="InterPro" id="IPR013785">
    <property type="entry name" value="Aldolase_TIM"/>
</dbReference>
<sequence>MIDNQLRIHISRGSITSLVSQSLMVVSLGTTATIATQRLSLHSTMTYEVIDNVAAQGVPYYTPAQDPPAGTQTSGSTKLFSPITIRGVTFPNRLFLAPLCQYSAKDGHATDWHLTHLGGIIQRGPGLAMVEATGVQKHGRITPQCVGLWQDSQIEPLKRIVTFAHSQNQKIGIQLSHAGRKASCVAPWLSVNAVAAKEVGGWPDAIFGPSAIAQEDGVNPVPTAFTKETIEELKSDWVAAAKRAITAGFDVIEIHAAHGYLLHQFLSPVSNQRTDAYGGSFENRIRLLLEIIDLVRAAIPETTPVLVRVSATDWFEYDEDLSKEFPESWTVDQTCMLSRLLPKHGVDLVDVSSGGVHPKSAIAIKPGPAYQVNLAKEVKRAVGEEILVSAVGGIKTGALAEETLQSGIDVVRAGRWFQQNPGLVRAFANELGVEVKMAQQIDWAFKGRGKGEKKSSL</sequence>
<reference evidence="7 8" key="1">
    <citation type="submission" date="2011-06" db="EMBL/GenBank/DDBJ databases">
        <title>The Genome Sequence of Fusarium oxysporum FOSC 3-a.</title>
        <authorList>
            <consortium name="The Broad Institute Genome Sequencing Platform"/>
            <person name="Ma L.-J."/>
            <person name="Gale L.R."/>
            <person name="Schwartz D.C."/>
            <person name="Zhou S."/>
            <person name="Corby-Kistler H."/>
            <person name="Young S.K."/>
            <person name="Zeng Q."/>
            <person name="Gargeya S."/>
            <person name="Fitzgerald M."/>
            <person name="Haas B."/>
            <person name="Abouelleil A."/>
            <person name="Alvarado L."/>
            <person name="Arachchi H.M."/>
            <person name="Berlin A."/>
            <person name="Brown A."/>
            <person name="Chapman S.B."/>
            <person name="Chen Z."/>
            <person name="Dunbar C."/>
            <person name="Freedman E."/>
            <person name="Gearin G."/>
            <person name="Gellesch M."/>
            <person name="Goldberg J."/>
            <person name="Griggs A."/>
            <person name="Gujja S."/>
            <person name="Heiman D."/>
            <person name="Howarth C."/>
            <person name="Larson L."/>
            <person name="Lui A."/>
            <person name="MacDonald P.J.P."/>
            <person name="Mehta T."/>
            <person name="Montmayeur A."/>
            <person name="Murphy C."/>
            <person name="Neiman D."/>
            <person name="Pearson M."/>
            <person name="Priest M."/>
            <person name="Roberts A."/>
            <person name="Saif S."/>
            <person name="Shea T."/>
            <person name="Shenoy N."/>
            <person name="Sisk P."/>
            <person name="Stolte C."/>
            <person name="Sykes S."/>
            <person name="Wortman J."/>
            <person name="Nusbaum C."/>
            <person name="Birren B."/>
        </authorList>
    </citation>
    <scope>NUCLEOTIDE SEQUENCE [LARGE SCALE GENOMIC DNA]</scope>
    <source>
        <strain evidence="8">FOSC 3-a</strain>
    </source>
</reference>
<feature type="domain" description="NADH:flavin oxidoreductase/NADH oxidase N-terminal" evidence="6">
    <location>
        <begin position="78"/>
        <end position="429"/>
    </location>
</feature>
<evidence type="ECO:0000256" key="4">
    <source>
        <dbReference type="ARBA" id="ARBA00022857"/>
    </source>
</evidence>
<evidence type="ECO:0000256" key="5">
    <source>
        <dbReference type="ARBA" id="ARBA00023002"/>
    </source>
</evidence>
<evidence type="ECO:0000313" key="7">
    <source>
        <dbReference type="EMBL" id="EWY99886.1"/>
    </source>
</evidence>
<keyword evidence="5" id="KW-0560">Oxidoreductase</keyword>
<dbReference type="GO" id="GO:0003959">
    <property type="term" value="F:NADPH dehydrogenase activity"/>
    <property type="evidence" value="ECO:0007669"/>
    <property type="project" value="InterPro"/>
</dbReference>
<dbReference type="PANTHER" id="PTHR43303">
    <property type="entry name" value="NADPH DEHYDROGENASE C23G7.10C-RELATED"/>
    <property type="match status" value="1"/>
</dbReference>
<dbReference type="GO" id="GO:0010181">
    <property type="term" value="F:FMN binding"/>
    <property type="evidence" value="ECO:0007669"/>
    <property type="project" value="InterPro"/>
</dbReference>
<evidence type="ECO:0000256" key="2">
    <source>
        <dbReference type="ARBA" id="ARBA00022630"/>
    </source>
</evidence>
<accession>W9J512</accession>
<dbReference type="InterPro" id="IPR044152">
    <property type="entry name" value="YqjM-like"/>
</dbReference>
<keyword evidence="4" id="KW-0521">NADP</keyword>
<keyword evidence="2" id="KW-0285">Flavoprotein</keyword>
<dbReference type="InterPro" id="IPR001155">
    <property type="entry name" value="OxRdtase_FMN_N"/>
</dbReference>
<dbReference type="EMBL" id="JH717840">
    <property type="protein sequence ID" value="EWY99886.1"/>
    <property type="molecule type" value="Genomic_DNA"/>
</dbReference>
<dbReference type="SUPFAM" id="SSF51395">
    <property type="entry name" value="FMN-linked oxidoreductases"/>
    <property type="match status" value="1"/>
</dbReference>
<evidence type="ECO:0000256" key="1">
    <source>
        <dbReference type="ARBA" id="ARBA00001917"/>
    </source>
</evidence>
<evidence type="ECO:0000313" key="8">
    <source>
        <dbReference type="Proteomes" id="UP000030753"/>
    </source>
</evidence>
<protein>
    <submittedName>
        <fullName evidence="7">Oxidoreductase</fullName>
    </submittedName>
</protein>
<dbReference type="GO" id="GO:0050661">
    <property type="term" value="F:NADP binding"/>
    <property type="evidence" value="ECO:0007669"/>
    <property type="project" value="InterPro"/>
</dbReference>
<dbReference type="AlphaFoldDB" id="W9J512"/>
<dbReference type="Proteomes" id="UP000030753">
    <property type="component" value="Unassembled WGS sequence"/>
</dbReference>
<proteinExistence type="predicted"/>
<evidence type="ECO:0000256" key="3">
    <source>
        <dbReference type="ARBA" id="ARBA00022643"/>
    </source>
</evidence>
<dbReference type="OrthoDB" id="72788at2759"/>
<dbReference type="Pfam" id="PF00724">
    <property type="entry name" value="Oxidored_FMN"/>
    <property type="match status" value="1"/>
</dbReference>
<name>W9J512_FUSOX</name>
<evidence type="ECO:0000259" key="6">
    <source>
        <dbReference type="Pfam" id="PF00724"/>
    </source>
</evidence>
<comment type="cofactor">
    <cofactor evidence="1">
        <name>FMN</name>
        <dbReference type="ChEBI" id="CHEBI:58210"/>
    </cofactor>
</comment>
<dbReference type="Gene3D" id="3.20.20.70">
    <property type="entry name" value="Aldolase class I"/>
    <property type="match status" value="1"/>
</dbReference>